<evidence type="ECO:0000256" key="3">
    <source>
        <dbReference type="ARBA" id="ARBA00022989"/>
    </source>
</evidence>
<feature type="region of interest" description="Disordered" evidence="5">
    <location>
        <begin position="1"/>
        <end position="53"/>
    </location>
</feature>
<proteinExistence type="predicted"/>
<reference evidence="7 8" key="1">
    <citation type="journal article" date="2018" name="Mol. Biol. Evol.">
        <title>Broad Genomic Sampling Reveals a Smut Pathogenic Ancestry of the Fungal Clade Ustilaginomycotina.</title>
        <authorList>
            <person name="Kijpornyongpan T."/>
            <person name="Mondo S.J."/>
            <person name="Barry K."/>
            <person name="Sandor L."/>
            <person name="Lee J."/>
            <person name="Lipzen A."/>
            <person name="Pangilinan J."/>
            <person name="LaButti K."/>
            <person name="Hainaut M."/>
            <person name="Henrissat B."/>
            <person name="Grigoriev I.V."/>
            <person name="Spatafora J.W."/>
            <person name="Aime M.C."/>
        </authorList>
    </citation>
    <scope>NUCLEOTIDE SEQUENCE [LARGE SCALE GENOMIC DNA]</scope>
    <source>
        <strain evidence="7 8">MCA 3645</strain>
    </source>
</reference>
<dbReference type="GO" id="GO:0043007">
    <property type="term" value="P:maintenance of rDNA"/>
    <property type="evidence" value="ECO:0007669"/>
    <property type="project" value="TreeGrafter"/>
</dbReference>
<evidence type="ECO:0008006" key="9">
    <source>
        <dbReference type="Google" id="ProtNLM"/>
    </source>
</evidence>
<evidence type="ECO:0000256" key="5">
    <source>
        <dbReference type="SAM" id="MobiDB-lite"/>
    </source>
</evidence>
<evidence type="ECO:0000256" key="1">
    <source>
        <dbReference type="ARBA" id="ARBA00004127"/>
    </source>
</evidence>
<evidence type="ECO:0000256" key="4">
    <source>
        <dbReference type="ARBA" id="ARBA00023136"/>
    </source>
</evidence>
<keyword evidence="3 6" id="KW-1133">Transmembrane helix</keyword>
<keyword evidence="4 6" id="KW-0472">Membrane</keyword>
<dbReference type="PANTHER" id="PTHR28293">
    <property type="entry name" value="NUCLEAR RIM PROTEIN 1"/>
    <property type="match status" value="1"/>
</dbReference>
<evidence type="ECO:0000256" key="2">
    <source>
        <dbReference type="ARBA" id="ARBA00022692"/>
    </source>
</evidence>
<name>A0A317XTD6_9BASI</name>
<dbReference type="EMBL" id="KZ819192">
    <property type="protein sequence ID" value="PWZ00609.1"/>
    <property type="molecule type" value="Genomic_DNA"/>
</dbReference>
<dbReference type="AlphaFoldDB" id="A0A317XTD6"/>
<organism evidence="7 8">
    <name type="scientific">Testicularia cyperi</name>
    <dbReference type="NCBI Taxonomy" id="1882483"/>
    <lineage>
        <taxon>Eukaryota</taxon>
        <taxon>Fungi</taxon>
        <taxon>Dikarya</taxon>
        <taxon>Basidiomycota</taxon>
        <taxon>Ustilaginomycotina</taxon>
        <taxon>Ustilaginomycetes</taxon>
        <taxon>Ustilaginales</taxon>
        <taxon>Anthracoideaceae</taxon>
        <taxon>Testicularia</taxon>
    </lineage>
</organism>
<dbReference type="Pfam" id="PF10332">
    <property type="entry name" value="DUF2418"/>
    <property type="match status" value="1"/>
</dbReference>
<dbReference type="OrthoDB" id="3363151at2759"/>
<dbReference type="PANTHER" id="PTHR28293:SF1">
    <property type="entry name" value="NUCLEAR RIM PROTEIN 1"/>
    <property type="match status" value="1"/>
</dbReference>
<feature type="transmembrane region" description="Helical" evidence="6">
    <location>
        <begin position="334"/>
        <end position="355"/>
    </location>
</feature>
<evidence type="ECO:0000313" key="8">
    <source>
        <dbReference type="Proteomes" id="UP000246740"/>
    </source>
</evidence>
<dbReference type="Proteomes" id="UP000246740">
    <property type="component" value="Unassembled WGS sequence"/>
</dbReference>
<keyword evidence="8" id="KW-1185">Reference proteome</keyword>
<dbReference type="GO" id="GO:0007096">
    <property type="term" value="P:regulation of exit from mitosis"/>
    <property type="evidence" value="ECO:0007669"/>
    <property type="project" value="TreeGrafter"/>
</dbReference>
<feature type="compositionally biased region" description="Low complexity" evidence="5">
    <location>
        <begin position="114"/>
        <end position="123"/>
    </location>
</feature>
<dbReference type="GO" id="GO:0012505">
    <property type="term" value="C:endomembrane system"/>
    <property type="evidence" value="ECO:0007669"/>
    <property type="project" value="UniProtKB-SubCell"/>
</dbReference>
<dbReference type="InterPro" id="IPR018819">
    <property type="entry name" value="Nur1/Mug154"/>
</dbReference>
<feature type="compositionally biased region" description="Low complexity" evidence="5">
    <location>
        <begin position="1"/>
        <end position="16"/>
    </location>
</feature>
<gene>
    <name evidence="7" type="ORF">BCV70DRAFT_199884</name>
</gene>
<evidence type="ECO:0000256" key="6">
    <source>
        <dbReference type="SAM" id="Phobius"/>
    </source>
</evidence>
<comment type="subcellular location">
    <subcellularLocation>
        <location evidence="1">Endomembrane system</location>
        <topology evidence="1">Multi-pass membrane protein</topology>
    </subcellularLocation>
</comment>
<dbReference type="STRING" id="1882483.A0A317XTD6"/>
<sequence length="424" mass="46480">MSYPGSPGASPGSPAYRKGVAFGKPGWRASRASRGRSSWTGSPLRSESPLYTAPASARHSAAAYLQAPLHRSSRDASPLASSSLARSTSAHAQLSRFADDLKSMASNGTTADGSDVAAADLDSPSPPAVQAPRKRFVRRLPLQQRIRQWPIDTYYRLSSYLFDVEEQIFADQAGNVLGGFLHVLSFLALLLCPESSLGSWFMNKPAYRQAQNPAIAYEYLVNHAGDEFAMADALKRHARKSAVYQASDSFFRIIAYLLFLAIFAISCANAYAFFTKRRAYKFYHQSKQEEVLQQFGGTGAAASASLNGAASVSSPNMHNRQGIRELHMWDPTAYSANLFATFSPAHAAVYPAAVLVRFGPLAWLVFTFLLAAISLPVHLILQQYQQLVKDKSAIQAAVLTEYNEKYVYPKATPVVRDQATQTMW</sequence>
<dbReference type="InParanoid" id="A0A317XTD6"/>
<accession>A0A317XTD6</accession>
<feature type="transmembrane region" description="Helical" evidence="6">
    <location>
        <begin position="361"/>
        <end position="381"/>
    </location>
</feature>
<feature type="transmembrane region" description="Helical" evidence="6">
    <location>
        <begin position="253"/>
        <end position="274"/>
    </location>
</feature>
<feature type="compositionally biased region" description="Low complexity" evidence="5">
    <location>
        <begin position="26"/>
        <end position="39"/>
    </location>
</feature>
<keyword evidence="2 6" id="KW-0812">Transmembrane</keyword>
<protein>
    <recommendedName>
        <fullName evidence="9">Nuclear rim protein 1</fullName>
    </recommendedName>
</protein>
<evidence type="ECO:0000313" key="7">
    <source>
        <dbReference type="EMBL" id="PWZ00609.1"/>
    </source>
</evidence>
<feature type="region of interest" description="Disordered" evidence="5">
    <location>
        <begin position="108"/>
        <end position="132"/>
    </location>
</feature>